<dbReference type="Pfam" id="PF13442">
    <property type="entry name" value="Cytochrome_CBB3"/>
    <property type="match status" value="1"/>
</dbReference>
<feature type="chain" id="PRO_5045133644" evidence="5">
    <location>
        <begin position="27"/>
        <end position="115"/>
    </location>
</feature>
<dbReference type="EMBL" id="JAUFPN010000206">
    <property type="protein sequence ID" value="MDN3568284.1"/>
    <property type="molecule type" value="Genomic_DNA"/>
</dbReference>
<keyword evidence="1 4" id="KW-0349">Heme</keyword>
<reference evidence="8" key="1">
    <citation type="journal article" date="2019" name="Int. J. Syst. Evol. Microbiol.">
        <title>The Global Catalogue of Microorganisms (GCM) 10K type strain sequencing project: providing services to taxonomists for standard genome sequencing and annotation.</title>
        <authorList>
            <consortium name="The Broad Institute Genomics Platform"/>
            <consortium name="The Broad Institute Genome Sequencing Center for Infectious Disease"/>
            <person name="Wu L."/>
            <person name="Ma J."/>
        </authorList>
    </citation>
    <scope>NUCLEOTIDE SEQUENCE [LARGE SCALE GENOMIC DNA]</scope>
    <source>
        <strain evidence="8">CECT 7131</strain>
    </source>
</reference>
<evidence type="ECO:0000313" key="8">
    <source>
        <dbReference type="Proteomes" id="UP001529369"/>
    </source>
</evidence>
<feature type="signal peptide" evidence="5">
    <location>
        <begin position="1"/>
        <end position="26"/>
    </location>
</feature>
<accession>A0ABT8AET1</accession>
<dbReference type="InterPro" id="IPR036909">
    <property type="entry name" value="Cyt_c-like_dom_sf"/>
</dbReference>
<organism evidence="7 8">
    <name type="scientific">Paeniroseomonas aquatica</name>
    <dbReference type="NCBI Taxonomy" id="373043"/>
    <lineage>
        <taxon>Bacteria</taxon>
        <taxon>Pseudomonadati</taxon>
        <taxon>Pseudomonadota</taxon>
        <taxon>Alphaproteobacteria</taxon>
        <taxon>Acetobacterales</taxon>
        <taxon>Acetobacteraceae</taxon>
        <taxon>Paeniroseomonas</taxon>
    </lineage>
</organism>
<dbReference type="Gene3D" id="1.10.760.10">
    <property type="entry name" value="Cytochrome c-like domain"/>
    <property type="match status" value="1"/>
</dbReference>
<dbReference type="Proteomes" id="UP001529369">
    <property type="component" value="Unassembled WGS sequence"/>
</dbReference>
<dbReference type="RefSeq" id="WP_290320391.1">
    <property type="nucleotide sequence ID" value="NZ_JAUFPN010000206.1"/>
</dbReference>
<dbReference type="PROSITE" id="PS51007">
    <property type="entry name" value="CYTC"/>
    <property type="match status" value="1"/>
</dbReference>
<keyword evidence="8" id="KW-1185">Reference proteome</keyword>
<evidence type="ECO:0000256" key="2">
    <source>
        <dbReference type="ARBA" id="ARBA00022723"/>
    </source>
</evidence>
<evidence type="ECO:0000259" key="6">
    <source>
        <dbReference type="PROSITE" id="PS51007"/>
    </source>
</evidence>
<evidence type="ECO:0000256" key="1">
    <source>
        <dbReference type="ARBA" id="ARBA00022617"/>
    </source>
</evidence>
<evidence type="ECO:0000256" key="3">
    <source>
        <dbReference type="ARBA" id="ARBA00023004"/>
    </source>
</evidence>
<feature type="domain" description="Cytochrome c" evidence="6">
    <location>
        <begin position="30"/>
        <end position="114"/>
    </location>
</feature>
<comment type="caution">
    <text evidence="7">The sequence shown here is derived from an EMBL/GenBank/DDBJ whole genome shotgun (WGS) entry which is preliminary data.</text>
</comment>
<dbReference type="InterPro" id="IPR009056">
    <property type="entry name" value="Cyt_c-like_dom"/>
</dbReference>
<dbReference type="SUPFAM" id="SSF46626">
    <property type="entry name" value="Cytochrome c"/>
    <property type="match status" value="1"/>
</dbReference>
<protein>
    <submittedName>
        <fullName evidence="7">Cytochrome c</fullName>
    </submittedName>
</protein>
<evidence type="ECO:0000256" key="5">
    <source>
        <dbReference type="SAM" id="SignalP"/>
    </source>
</evidence>
<gene>
    <name evidence="7" type="ORF">QWZ14_28230</name>
</gene>
<evidence type="ECO:0000256" key="4">
    <source>
        <dbReference type="PROSITE-ProRule" id="PRU00433"/>
    </source>
</evidence>
<keyword evidence="2 4" id="KW-0479">Metal-binding</keyword>
<keyword evidence="3 4" id="KW-0408">Iron</keyword>
<sequence>MARQQGHWLRVLGISGLLAMAPPAAAQPVGDPVAGGRIAATWCSNCHLVGLAERHAGQPAAQDAAPPFATLARRGSTTRAGLRAFLQAPHRQMPDYNLTEQQREDVIAYLMALRR</sequence>
<keyword evidence="5" id="KW-0732">Signal</keyword>
<evidence type="ECO:0000313" key="7">
    <source>
        <dbReference type="EMBL" id="MDN3568284.1"/>
    </source>
</evidence>
<name>A0ABT8AET1_9PROT</name>
<proteinExistence type="predicted"/>